<protein>
    <submittedName>
        <fullName evidence="2">DeoR C terminal sensor domain-containing protein</fullName>
    </submittedName>
</protein>
<organism evidence="2 3">
    <name type="scientific">Anaerocolumna xylanovorans DSM 12503</name>
    <dbReference type="NCBI Taxonomy" id="1121345"/>
    <lineage>
        <taxon>Bacteria</taxon>
        <taxon>Bacillati</taxon>
        <taxon>Bacillota</taxon>
        <taxon>Clostridia</taxon>
        <taxon>Lachnospirales</taxon>
        <taxon>Lachnospiraceae</taxon>
        <taxon>Anaerocolumna</taxon>
    </lineage>
</organism>
<evidence type="ECO:0000259" key="1">
    <source>
        <dbReference type="Pfam" id="PF00455"/>
    </source>
</evidence>
<gene>
    <name evidence="2" type="ORF">SAMN02745217_02799</name>
</gene>
<dbReference type="InterPro" id="IPR037171">
    <property type="entry name" value="NagB/RpiA_transferase-like"/>
</dbReference>
<reference evidence="2 3" key="1">
    <citation type="submission" date="2016-12" db="EMBL/GenBank/DDBJ databases">
        <authorList>
            <person name="Song W.-J."/>
            <person name="Kurnit D.M."/>
        </authorList>
    </citation>
    <scope>NUCLEOTIDE SEQUENCE [LARGE SCALE GENOMIC DNA]</scope>
    <source>
        <strain evidence="2 3">DSM 12503</strain>
    </source>
</reference>
<feature type="domain" description="DeoR-like transcriptional repressor C-terminal sensor" evidence="1">
    <location>
        <begin position="7"/>
        <end position="120"/>
    </location>
</feature>
<keyword evidence="3" id="KW-1185">Reference proteome</keyword>
<dbReference type="EMBL" id="FRFD01000008">
    <property type="protein sequence ID" value="SHO50595.1"/>
    <property type="molecule type" value="Genomic_DNA"/>
</dbReference>
<dbReference type="InterPro" id="IPR014036">
    <property type="entry name" value="DeoR-like_C"/>
</dbReference>
<sequence length="137" mass="15296">MGNTKTIFVTNGIVHAKKLIARGLKTYIIGGQVKPVTEAIIGTEAVNNMKKYNFTKSFLGTNGIHENFGFTTVDVEEAMVKMEAVNRSYMAFVLADHTKFDKVTAVTFADIDKACIITDRLEKPKYRDVTVIKEVMK</sequence>
<dbReference type="Pfam" id="PF00455">
    <property type="entry name" value="DeoRC"/>
    <property type="match status" value="1"/>
</dbReference>
<dbReference type="PANTHER" id="PTHR30363">
    <property type="entry name" value="HTH-TYPE TRANSCRIPTIONAL REGULATOR SRLR-RELATED"/>
    <property type="match status" value="1"/>
</dbReference>
<evidence type="ECO:0000313" key="2">
    <source>
        <dbReference type="EMBL" id="SHO50595.1"/>
    </source>
</evidence>
<dbReference type="SUPFAM" id="SSF100950">
    <property type="entry name" value="NagB/RpiA/CoA transferase-like"/>
    <property type="match status" value="1"/>
</dbReference>
<evidence type="ECO:0000313" key="3">
    <source>
        <dbReference type="Proteomes" id="UP000184612"/>
    </source>
</evidence>
<dbReference type="InterPro" id="IPR050313">
    <property type="entry name" value="Carb_Metab_HTH_regulators"/>
</dbReference>
<accession>A0A1M7YD94</accession>
<proteinExistence type="predicted"/>
<dbReference type="PANTHER" id="PTHR30363:SF56">
    <property type="entry name" value="TRANSCRIPTIONAL REGULATOR, DEOR FAMILY"/>
    <property type="match status" value="1"/>
</dbReference>
<dbReference type="STRING" id="1121345.SAMN02745217_02799"/>
<dbReference type="Proteomes" id="UP000184612">
    <property type="component" value="Unassembled WGS sequence"/>
</dbReference>
<dbReference type="SMART" id="SM01134">
    <property type="entry name" value="DeoRC"/>
    <property type="match status" value="1"/>
</dbReference>
<name>A0A1M7YD94_9FIRM</name>
<dbReference type="AlphaFoldDB" id="A0A1M7YD94"/>